<dbReference type="InterPro" id="IPR015854">
    <property type="entry name" value="ABC_transpr_LolD-like"/>
</dbReference>
<keyword evidence="4" id="KW-0547">Nucleotide-binding</keyword>
<dbReference type="GO" id="GO:0005886">
    <property type="term" value="C:plasma membrane"/>
    <property type="evidence" value="ECO:0007669"/>
    <property type="project" value="TreeGrafter"/>
</dbReference>
<keyword evidence="2" id="KW-0813">Transport</keyword>
<evidence type="ECO:0000256" key="4">
    <source>
        <dbReference type="ARBA" id="ARBA00022741"/>
    </source>
</evidence>
<dbReference type="SUPFAM" id="SSF52540">
    <property type="entry name" value="P-loop containing nucleoside triphosphate hydrolases"/>
    <property type="match status" value="1"/>
</dbReference>
<dbReference type="FunFam" id="3.40.50.300:FF:000230">
    <property type="entry name" value="Lipoprotein-releasing system ATP-binding protein LolD"/>
    <property type="match status" value="1"/>
</dbReference>
<dbReference type="InterPro" id="IPR027417">
    <property type="entry name" value="P-loop_NTPase"/>
</dbReference>
<evidence type="ECO:0000256" key="2">
    <source>
        <dbReference type="ARBA" id="ARBA00022448"/>
    </source>
</evidence>
<evidence type="ECO:0000313" key="9">
    <source>
        <dbReference type="EMBL" id="WLD56689.1"/>
    </source>
</evidence>
<dbReference type="GO" id="GO:0044874">
    <property type="term" value="P:lipoprotein localization to outer membrane"/>
    <property type="evidence" value="ECO:0007669"/>
    <property type="project" value="TreeGrafter"/>
</dbReference>
<dbReference type="InterPro" id="IPR003439">
    <property type="entry name" value="ABC_transporter-like_ATP-bd"/>
</dbReference>
<keyword evidence="3" id="KW-1003">Cell membrane</keyword>
<dbReference type="GO" id="GO:0016887">
    <property type="term" value="F:ATP hydrolysis activity"/>
    <property type="evidence" value="ECO:0007669"/>
    <property type="project" value="InterPro"/>
</dbReference>
<accession>A0AB38YBE5</accession>
<dbReference type="InterPro" id="IPR003593">
    <property type="entry name" value="AAA+_ATPase"/>
</dbReference>
<protein>
    <submittedName>
        <fullName evidence="9">ABC transporter ATP-binding protein</fullName>
    </submittedName>
</protein>
<name>A0AB38YBE5_9GAMM</name>
<keyword evidence="7" id="KW-0472">Membrane</keyword>
<dbReference type="GO" id="GO:0089705">
    <property type="term" value="P:protein localization to outer membrane"/>
    <property type="evidence" value="ECO:0007669"/>
    <property type="project" value="TreeGrafter"/>
</dbReference>
<dbReference type="InterPro" id="IPR017871">
    <property type="entry name" value="ABC_transporter-like_CS"/>
</dbReference>
<evidence type="ECO:0000256" key="5">
    <source>
        <dbReference type="ARBA" id="ARBA00022840"/>
    </source>
</evidence>
<evidence type="ECO:0000259" key="8">
    <source>
        <dbReference type="PROSITE" id="PS50893"/>
    </source>
</evidence>
<dbReference type="GO" id="GO:0005524">
    <property type="term" value="F:ATP binding"/>
    <property type="evidence" value="ECO:0007669"/>
    <property type="project" value="UniProtKB-KW"/>
</dbReference>
<proteinExistence type="inferred from homology"/>
<dbReference type="PANTHER" id="PTHR24220">
    <property type="entry name" value="IMPORT ATP-BINDING PROTEIN"/>
    <property type="match status" value="1"/>
</dbReference>
<keyword evidence="6" id="KW-1278">Translocase</keyword>
<dbReference type="CDD" id="cd03255">
    <property type="entry name" value="ABC_MJ0796_LolCDE_FtsE"/>
    <property type="match status" value="1"/>
</dbReference>
<keyword evidence="5 9" id="KW-0067">ATP-binding</keyword>
<evidence type="ECO:0000256" key="3">
    <source>
        <dbReference type="ARBA" id="ARBA00022475"/>
    </source>
</evidence>
<dbReference type="PROSITE" id="PS50893">
    <property type="entry name" value="ABC_TRANSPORTER_2"/>
    <property type="match status" value="1"/>
</dbReference>
<dbReference type="PANTHER" id="PTHR24220:SF689">
    <property type="entry name" value="LIPOPROTEIN-RELEASING SYSTEM ATP-BINDING PROTEIN LOLD"/>
    <property type="match status" value="1"/>
</dbReference>
<dbReference type="EMBL" id="CP101717">
    <property type="protein sequence ID" value="WLD56689.1"/>
    <property type="molecule type" value="Genomic_DNA"/>
</dbReference>
<reference evidence="9" key="1">
    <citation type="submission" date="2022-07" db="EMBL/GenBank/DDBJ databases">
        <title>Complete genome sequence of Salinispirillum sp. LH10-3-1 capable of multiple carbohydrate inversion isolated from a soda lake.</title>
        <authorList>
            <person name="Liu J."/>
            <person name="Zhai Y."/>
            <person name="Zhang H."/>
            <person name="Yang H."/>
            <person name="Qu J."/>
            <person name="Li J."/>
        </authorList>
    </citation>
    <scope>NUCLEOTIDE SEQUENCE</scope>
    <source>
        <strain evidence="9">LH 10-3-1</strain>
    </source>
</reference>
<organism evidence="9">
    <name type="scientific">Salinispirillum sp. LH 10-3-1</name>
    <dbReference type="NCBI Taxonomy" id="2952525"/>
    <lineage>
        <taxon>Bacteria</taxon>
        <taxon>Pseudomonadati</taxon>
        <taxon>Pseudomonadota</taxon>
        <taxon>Gammaproteobacteria</taxon>
        <taxon>Oceanospirillales</taxon>
        <taxon>Saccharospirillaceae</taxon>
        <taxon>Salinispirillum</taxon>
    </lineage>
</organism>
<gene>
    <name evidence="9" type="ORF">NFC81_08045</name>
</gene>
<feature type="domain" description="ABC transporter" evidence="8">
    <location>
        <begin position="6"/>
        <end position="226"/>
    </location>
</feature>
<dbReference type="AlphaFoldDB" id="A0AB38YBE5"/>
<dbReference type="InterPro" id="IPR017911">
    <property type="entry name" value="MacB-like_ATP-bd"/>
</dbReference>
<sequence length="226" mass="24994">MNDVVLQCEGLTKEYQVGPETVRVFDDLALTINAGDMVSIVGASGSGKSTLLHLMAGLDLPTAGRVSIKDRDLAAISERERSALRNEYLGFVFQFHHLLHEFTALDNVLMPARISRKPTKEDIDYAMSLLDQVGVAHRAKHKPSELSGGERQRVAIARSLMNKPRLVLMDEPTGNLDSSNSAQVQRVILGLNEVANCSFVLVTHNAELAEPLTNRYRLQEGQLVRY</sequence>
<comment type="similarity">
    <text evidence="1">Belongs to the ABC transporter superfamily.</text>
</comment>
<dbReference type="Gene3D" id="3.40.50.300">
    <property type="entry name" value="P-loop containing nucleotide triphosphate hydrolases"/>
    <property type="match status" value="1"/>
</dbReference>
<dbReference type="RefSeq" id="WP_304993973.1">
    <property type="nucleotide sequence ID" value="NZ_CP101717.1"/>
</dbReference>
<dbReference type="PROSITE" id="PS00211">
    <property type="entry name" value="ABC_TRANSPORTER_1"/>
    <property type="match status" value="1"/>
</dbReference>
<dbReference type="SMART" id="SM00382">
    <property type="entry name" value="AAA"/>
    <property type="match status" value="1"/>
</dbReference>
<evidence type="ECO:0000256" key="1">
    <source>
        <dbReference type="ARBA" id="ARBA00005417"/>
    </source>
</evidence>
<evidence type="ECO:0000256" key="6">
    <source>
        <dbReference type="ARBA" id="ARBA00022967"/>
    </source>
</evidence>
<evidence type="ECO:0000256" key="7">
    <source>
        <dbReference type="ARBA" id="ARBA00023136"/>
    </source>
</evidence>
<dbReference type="GO" id="GO:0022857">
    <property type="term" value="F:transmembrane transporter activity"/>
    <property type="evidence" value="ECO:0007669"/>
    <property type="project" value="TreeGrafter"/>
</dbReference>
<dbReference type="Pfam" id="PF00005">
    <property type="entry name" value="ABC_tran"/>
    <property type="match status" value="1"/>
</dbReference>